<dbReference type="AlphaFoldDB" id="A0A0F8XB40"/>
<accession>A0A0F8XB40</accession>
<evidence type="ECO:0000313" key="1">
    <source>
        <dbReference type="EMBL" id="KKK58195.1"/>
    </source>
</evidence>
<proteinExistence type="predicted"/>
<organism evidence="1">
    <name type="scientific">marine sediment metagenome</name>
    <dbReference type="NCBI Taxonomy" id="412755"/>
    <lineage>
        <taxon>unclassified sequences</taxon>
        <taxon>metagenomes</taxon>
        <taxon>ecological metagenomes</taxon>
    </lineage>
</organism>
<feature type="non-terminal residue" evidence="1">
    <location>
        <position position="77"/>
    </location>
</feature>
<protein>
    <submittedName>
        <fullName evidence="1">Uncharacterized protein</fullName>
    </submittedName>
</protein>
<gene>
    <name evidence="1" type="ORF">LCGC14_3046910</name>
</gene>
<name>A0A0F8XB40_9ZZZZ</name>
<comment type="caution">
    <text evidence="1">The sequence shown here is derived from an EMBL/GenBank/DDBJ whole genome shotgun (WGS) entry which is preliminary data.</text>
</comment>
<sequence>MRQVIERIMEVFLILGIIFALSGCMTDYQAVLDKCPKYAQDNVGKIHYFPISWGTLLGISGVTDKNTGEIWLTLWAD</sequence>
<dbReference type="EMBL" id="LAZR01064102">
    <property type="protein sequence ID" value="KKK58195.1"/>
    <property type="molecule type" value="Genomic_DNA"/>
</dbReference>
<dbReference type="PROSITE" id="PS51257">
    <property type="entry name" value="PROKAR_LIPOPROTEIN"/>
    <property type="match status" value="1"/>
</dbReference>
<reference evidence="1" key="1">
    <citation type="journal article" date="2015" name="Nature">
        <title>Complex archaea that bridge the gap between prokaryotes and eukaryotes.</title>
        <authorList>
            <person name="Spang A."/>
            <person name="Saw J.H."/>
            <person name="Jorgensen S.L."/>
            <person name="Zaremba-Niedzwiedzka K."/>
            <person name="Martijn J."/>
            <person name="Lind A.E."/>
            <person name="van Eijk R."/>
            <person name="Schleper C."/>
            <person name="Guy L."/>
            <person name="Ettema T.J."/>
        </authorList>
    </citation>
    <scope>NUCLEOTIDE SEQUENCE</scope>
</reference>